<gene>
    <name evidence="2" type="ORF">P154DRAFT_179983</name>
</gene>
<dbReference type="AlphaFoldDB" id="A0A6A5X2Y6"/>
<feature type="region of interest" description="Disordered" evidence="1">
    <location>
        <begin position="156"/>
        <end position="255"/>
    </location>
</feature>
<evidence type="ECO:0000256" key="1">
    <source>
        <dbReference type="SAM" id="MobiDB-lite"/>
    </source>
</evidence>
<dbReference type="OrthoDB" id="3767798at2759"/>
<evidence type="ECO:0000313" key="2">
    <source>
        <dbReference type="EMBL" id="KAF2006976.1"/>
    </source>
</evidence>
<dbReference type="EMBL" id="ML977558">
    <property type="protein sequence ID" value="KAF2006976.1"/>
    <property type="molecule type" value="Genomic_DNA"/>
</dbReference>
<evidence type="ECO:0008006" key="4">
    <source>
        <dbReference type="Google" id="ProtNLM"/>
    </source>
</evidence>
<feature type="compositionally biased region" description="Polar residues" evidence="1">
    <location>
        <begin position="181"/>
        <end position="193"/>
    </location>
</feature>
<dbReference type="SUPFAM" id="SSF63748">
    <property type="entry name" value="Tudor/PWWP/MBT"/>
    <property type="match status" value="1"/>
</dbReference>
<accession>A0A6A5X2Y6</accession>
<name>A0A6A5X2Y6_9PLEO</name>
<sequence length="493" mass="55670">MAPESKFPEDTYVLALLPHRPPWPGIVCSPRDVPKEYHSRRPSRFVEDRPVLLLHKMDIEWVPLTDLEGMPGWDCPEELGKLYPGLQLAYDAVKDGYRDETGAKGWLNILETRNELNGFQPSKPRPTCDSEYGSDLKITYEDLQDLEKAIQASLEDMREGKRSGSPATNHSYENAPKRQRNSYNISSQITKSKNAALGDKLPTPPRSSPSSPSKNGTIRGPAASNRPSGRESTSASPLKPLKNPNHQSAKKESDPLTIEQILARERAEEAGPAEDLDLDVANSNDFVEFRIGEDDESFFIPYRQVHNRPYFSAKNLGLLVPKKDGGWLIDRAYLRTISAVDFRLIAQFLENDTFGITYIETEEQRQESLTECVAAWSIAQELIMDDLMDLIVQKLQSMLRLELEEVLAFASQVYREADDGLEPRRDMKGFLVGRLAEGFWELVREHQTNFLGRLRMFPELELDVFRRRVGVLEGVISEGGEGGGDDEDEDEDG</sequence>
<feature type="compositionally biased region" description="Polar residues" evidence="1">
    <location>
        <begin position="225"/>
        <end position="236"/>
    </location>
</feature>
<keyword evidence="3" id="KW-1185">Reference proteome</keyword>
<organism evidence="2 3">
    <name type="scientific">Amniculicola lignicola CBS 123094</name>
    <dbReference type="NCBI Taxonomy" id="1392246"/>
    <lineage>
        <taxon>Eukaryota</taxon>
        <taxon>Fungi</taxon>
        <taxon>Dikarya</taxon>
        <taxon>Ascomycota</taxon>
        <taxon>Pezizomycotina</taxon>
        <taxon>Dothideomycetes</taxon>
        <taxon>Pleosporomycetidae</taxon>
        <taxon>Pleosporales</taxon>
        <taxon>Amniculicolaceae</taxon>
        <taxon>Amniculicola</taxon>
    </lineage>
</organism>
<dbReference type="Proteomes" id="UP000799779">
    <property type="component" value="Unassembled WGS sequence"/>
</dbReference>
<dbReference type="Gene3D" id="2.30.30.140">
    <property type="match status" value="1"/>
</dbReference>
<proteinExistence type="predicted"/>
<protein>
    <recommendedName>
        <fullName evidence="4">PWWP domain-containing protein</fullName>
    </recommendedName>
</protein>
<reference evidence="2" key="1">
    <citation type="journal article" date="2020" name="Stud. Mycol.">
        <title>101 Dothideomycetes genomes: a test case for predicting lifestyles and emergence of pathogens.</title>
        <authorList>
            <person name="Haridas S."/>
            <person name="Albert R."/>
            <person name="Binder M."/>
            <person name="Bloem J."/>
            <person name="Labutti K."/>
            <person name="Salamov A."/>
            <person name="Andreopoulos B."/>
            <person name="Baker S."/>
            <person name="Barry K."/>
            <person name="Bills G."/>
            <person name="Bluhm B."/>
            <person name="Cannon C."/>
            <person name="Castanera R."/>
            <person name="Culley D."/>
            <person name="Daum C."/>
            <person name="Ezra D."/>
            <person name="Gonzalez J."/>
            <person name="Henrissat B."/>
            <person name="Kuo A."/>
            <person name="Liang C."/>
            <person name="Lipzen A."/>
            <person name="Lutzoni F."/>
            <person name="Magnuson J."/>
            <person name="Mondo S."/>
            <person name="Nolan M."/>
            <person name="Ohm R."/>
            <person name="Pangilinan J."/>
            <person name="Park H.-J."/>
            <person name="Ramirez L."/>
            <person name="Alfaro M."/>
            <person name="Sun H."/>
            <person name="Tritt A."/>
            <person name="Yoshinaga Y."/>
            <person name="Zwiers L.-H."/>
            <person name="Turgeon B."/>
            <person name="Goodwin S."/>
            <person name="Spatafora J."/>
            <person name="Crous P."/>
            <person name="Grigoriev I."/>
        </authorList>
    </citation>
    <scope>NUCLEOTIDE SEQUENCE</scope>
    <source>
        <strain evidence="2">CBS 123094</strain>
    </source>
</reference>
<evidence type="ECO:0000313" key="3">
    <source>
        <dbReference type="Proteomes" id="UP000799779"/>
    </source>
</evidence>